<dbReference type="InterPro" id="IPR050955">
    <property type="entry name" value="Plant_Biomass_Hydrol_Est"/>
</dbReference>
<proteinExistence type="predicted"/>
<keyword evidence="5" id="KW-1185">Reference proteome</keyword>
<dbReference type="GO" id="GO:0016787">
    <property type="term" value="F:hydrolase activity"/>
    <property type="evidence" value="ECO:0007669"/>
    <property type="project" value="UniProtKB-KW"/>
</dbReference>
<dbReference type="OrthoDB" id="9767239at2"/>
<dbReference type="PANTHER" id="PTHR43037:SF1">
    <property type="entry name" value="BLL1128 PROTEIN"/>
    <property type="match status" value="1"/>
</dbReference>
<dbReference type="InterPro" id="IPR029058">
    <property type="entry name" value="AB_hydrolase_fold"/>
</dbReference>
<feature type="chain" id="PRO_5011627478" evidence="3">
    <location>
        <begin position="25"/>
        <end position="310"/>
    </location>
</feature>
<dbReference type="STRING" id="589385.SAMN05421504_103348"/>
<dbReference type="RefSeq" id="WP_091289432.1">
    <property type="nucleotide sequence ID" value="NZ_FNON01000003.1"/>
</dbReference>
<name>A0A1H3DFC6_9PSEU</name>
<dbReference type="AlphaFoldDB" id="A0A1H3DFC6"/>
<accession>A0A1H3DFC6</accession>
<organism evidence="4 5">
    <name type="scientific">Amycolatopsis xylanica</name>
    <dbReference type="NCBI Taxonomy" id="589385"/>
    <lineage>
        <taxon>Bacteria</taxon>
        <taxon>Bacillati</taxon>
        <taxon>Actinomycetota</taxon>
        <taxon>Actinomycetes</taxon>
        <taxon>Pseudonocardiales</taxon>
        <taxon>Pseudonocardiaceae</taxon>
        <taxon>Amycolatopsis</taxon>
    </lineage>
</organism>
<protein>
    <submittedName>
        <fullName evidence="4">Esterase, PHB depolymerase family</fullName>
    </submittedName>
</protein>
<dbReference type="InterPro" id="IPR010126">
    <property type="entry name" value="Esterase_phb"/>
</dbReference>
<evidence type="ECO:0000256" key="3">
    <source>
        <dbReference type="SAM" id="SignalP"/>
    </source>
</evidence>
<dbReference type="Proteomes" id="UP000199515">
    <property type="component" value="Unassembled WGS sequence"/>
</dbReference>
<dbReference type="SUPFAM" id="SSF53474">
    <property type="entry name" value="alpha/beta-Hydrolases"/>
    <property type="match status" value="2"/>
</dbReference>
<keyword evidence="2" id="KW-0378">Hydrolase</keyword>
<reference evidence="4 5" key="1">
    <citation type="submission" date="2016-10" db="EMBL/GenBank/DDBJ databases">
        <authorList>
            <person name="de Groot N.N."/>
        </authorList>
    </citation>
    <scope>NUCLEOTIDE SEQUENCE [LARGE SCALE GENOMIC DNA]</scope>
    <source>
        <strain evidence="4 5">CPCC 202699</strain>
    </source>
</reference>
<gene>
    <name evidence="4" type="ORF">SAMN05421504_103348</name>
</gene>
<dbReference type="PANTHER" id="PTHR43037">
    <property type="entry name" value="UNNAMED PRODUCT-RELATED"/>
    <property type="match status" value="1"/>
</dbReference>
<sequence>MDGKLRVLLLGLVLIFAVTPPANAAGVGEVTGFGSNPGNLKMFRYTPDGLPSGRPVVVAMHGCTQDAAGYGTNTGWVQLAQQARFTLVLPQQQTTNNASKCFTWFDGVKTPQEALSVKQMVDRAVADAGADPARVYISGLSAGGAMTAAMLALYPATFKAGAVVAGLPYGCATSQLTAFSCMNPGKNLTPRQWGDKVRAGGYPGPWPVVSIWHGTADYTVNSANLTELAEQWTDVHGTDAVADTRDTMAGFPHAVYRNSAGQAVVQTYSITGMGHGQPVDPVQCGTAAPYIVDVNLCAAGRTAQDWALAE</sequence>
<evidence type="ECO:0000313" key="5">
    <source>
        <dbReference type="Proteomes" id="UP000199515"/>
    </source>
</evidence>
<feature type="signal peptide" evidence="3">
    <location>
        <begin position="1"/>
        <end position="24"/>
    </location>
</feature>
<evidence type="ECO:0000313" key="4">
    <source>
        <dbReference type="EMBL" id="SDX64404.1"/>
    </source>
</evidence>
<dbReference type="EMBL" id="FNON01000003">
    <property type="protein sequence ID" value="SDX64404.1"/>
    <property type="molecule type" value="Genomic_DNA"/>
</dbReference>
<evidence type="ECO:0000256" key="1">
    <source>
        <dbReference type="ARBA" id="ARBA00022729"/>
    </source>
</evidence>
<dbReference type="GO" id="GO:0005576">
    <property type="term" value="C:extracellular region"/>
    <property type="evidence" value="ECO:0007669"/>
    <property type="project" value="InterPro"/>
</dbReference>
<dbReference type="NCBIfam" id="TIGR01840">
    <property type="entry name" value="esterase_phb"/>
    <property type="match status" value="1"/>
</dbReference>
<keyword evidence="1 3" id="KW-0732">Signal</keyword>
<dbReference type="Gene3D" id="3.40.50.1820">
    <property type="entry name" value="alpha/beta hydrolase"/>
    <property type="match status" value="1"/>
</dbReference>
<dbReference type="Pfam" id="PF10503">
    <property type="entry name" value="Esterase_PHB"/>
    <property type="match status" value="1"/>
</dbReference>
<evidence type="ECO:0000256" key="2">
    <source>
        <dbReference type="ARBA" id="ARBA00022801"/>
    </source>
</evidence>